<comment type="similarity">
    <text evidence="1 6">Belongs to the heat shock protein 70 family.</text>
</comment>
<evidence type="ECO:0000256" key="4">
    <source>
        <dbReference type="ARBA" id="ARBA00023016"/>
    </source>
</evidence>
<evidence type="ECO:0000313" key="8">
    <source>
        <dbReference type="Proteomes" id="UP001499841"/>
    </source>
</evidence>
<dbReference type="Gene3D" id="3.90.640.10">
    <property type="entry name" value="Actin, Chain A, domain 4"/>
    <property type="match status" value="1"/>
</dbReference>
<comment type="caution">
    <text evidence="7">The sequence shown here is derived from an EMBL/GenBank/DDBJ whole genome shotgun (WGS) entry which is preliminary data.</text>
</comment>
<dbReference type="RefSeq" id="WP_345042394.1">
    <property type="nucleotide sequence ID" value="NZ_BAABBA010000014.1"/>
</dbReference>
<organism evidence="7 8">
    <name type="scientific">Georgenia daeguensis</name>
    <dbReference type="NCBI Taxonomy" id="908355"/>
    <lineage>
        <taxon>Bacteria</taxon>
        <taxon>Bacillati</taxon>
        <taxon>Actinomycetota</taxon>
        <taxon>Actinomycetes</taxon>
        <taxon>Micrococcales</taxon>
        <taxon>Bogoriellaceae</taxon>
        <taxon>Georgenia</taxon>
    </lineage>
</organism>
<reference evidence="8" key="1">
    <citation type="journal article" date="2019" name="Int. J. Syst. Evol. Microbiol.">
        <title>The Global Catalogue of Microorganisms (GCM) 10K type strain sequencing project: providing services to taxonomists for standard genome sequencing and annotation.</title>
        <authorList>
            <consortium name="The Broad Institute Genomics Platform"/>
            <consortium name="The Broad Institute Genome Sequencing Center for Infectious Disease"/>
            <person name="Wu L."/>
            <person name="Ma J."/>
        </authorList>
    </citation>
    <scope>NUCLEOTIDE SEQUENCE [LARGE SCALE GENOMIC DNA]</scope>
    <source>
        <strain evidence="8">JCM 17459</strain>
    </source>
</reference>
<keyword evidence="2 6" id="KW-0547">Nucleotide-binding</keyword>
<dbReference type="InterPro" id="IPR013126">
    <property type="entry name" value="Hsp_70_fam"/>
</dbReference>
<name>A0ABP8EWT1_9MICO</name>
<dbReference type="InterPro" id="IPR043129">
    <property type="entry name" value="ATPase_NBD"/>
</dbReference>
<gene>
    <name evidence="7" type="ORF">GCM10022262_28130</name>
</gene>
<dbReference type="PROSITE" id="PS01036">
    <property type="entry name" value="HSP70_3"/>
    <property type="match status" value="1"/>
</dbReference>
<accession>A0ABP8EWT1</accession>
<evidence type="ECO:0000256" key="2">
    <source>
        <dbReference type="ARBA" id="ARBA00022741"/>
    </source>
</evidence>
<keyword evidence="4" id="KW-0346">Stress response</keyword>
<evidence type="ECO:0000256" key="3">
    <source>
        <dbReference type="ARBA" id="ARBA00022840"/>
    </source>
</evidence>
<dbReference type="PRINTS" id="PR00301">
    <property type="entry name" value="HEATSHOCK70"/>
</dbReference>
<dbReference type="Gene3D" id="3.30.420.40">
    <property type="match status" value="2"/>
</dbReference>
<sequence length="529" mass="56558">MHLGVDLGTTRTIVALADRGNYPVVSFFDDEGDAHESFPSVVAARDGELVHGFEALSAARDGAPLLRSFKRALADPDVGAGTLLSVGDLRVPVLDLLTGYLAALRTALSTASNLSDATDQPSPGDDDALLSVVAVPAHAHGTQRFLTLEAFRRAGFEVAALVNEPSAAGFEYTHRRGGTISSRRTRVVVYDLGGGTFDASLVDVEGHRHAVLGSNGLNRLGGDDFDEVLARCVLEAATARHSAAPRRLEDLAPRERDDLLDRCREAKERITPQSRRVVVEVGDKDVSVPVDTFYAGAAPLVEATVEAMRPLLDGLDGAAGLADVAGIYLVGGGSGLPLVPRLLRERFGRRVHRSPHPSASTAIGLAIAADDEAGFTLTDRLSRGFGVFRERSGGAAVSFDPILGADTALPEREGVVATRRYRAAHNLGWFRFVECAGIDDAGEPRGDVVPFADVLFPFDPALRDGQDLRDVAVERREGCLVEERYVVDGNGMVEEQITDLDTGYTQRHAIGTSASRRAWAAARPWSRRG</sequence>
<keyword evidence="8" id="KW-1185">Reference proteome</keyword>
<dbReference type="InterPro" id="IPR018181">
    <property type="entry name" value="Heat_shock_70_CS"/>
</dbReference>
<evidence type="ECO:0000313" key="7">
    <source>
        <dbReference type="EMBL" id="GAA4288453.1"/>
    </source>
</evidence>
<dbReference type="Pfam" id="PF00012">
    <property type="entry name" value="HSP70"/>
    <property type="match status" value="1"/>
</dbReference>
<dbReference type="PROSITE" id="PS00329">
    <property type="entry name" value="HSP70_2"/>
    <property type="match status" value="1"/>
</dbReference>
<keyword evidence="5" id="KW-0143">Chaperone</keyword>
<proteinExistence type="inferred from homology"/>
<evidence type="ECO:0000256" key="6">
    <source>
        <dbReference type="RuleBase" id="RU003322"/>
    </source>
</evidence>
<protein>
    <submittedName>
        <fullName evidence="7">Hsp70 family protein</fullName>
    </submittedName>
</protein>
<dbReference type="Proteomes" id="UP001499841">
    <property type="component" value="Unassembled WGS sequence"/>
</dbReference>
<dbReference type="EMBL" id="BAABBA010000014">
    <property type="protein sequence ID" value="GAA4288453.1"/>
    <property type="molecule type" value="Genomic_DNA"/>
</dbReference>
<keyword evidence="3 6" id="KW-0067">ATP-binding</keyword>
<dbReference type="SUPFAM" id="SSF53067">
    <property type="entry name" value="Actin-like ATPase domain"/>
    <property type="match status" value="2"/>
</dbReference>
<evidence type="ECO:0000256" key="1">
    <source>
        <dbReference type="ARBA" id="ARBA00007381"/>
    </source>
</evidence>
<evidence type="ECO:0000256" key="5">
    <source>
        <dbReference type="ARBA" id="ARBA00023186"/>
    </source>
</evidence>
<dbReference type="PANTHER" id="PTHR19375">
    <property type="entry name" value="HEAT SHOCK PROTEIN 70KDA"/>
    <property type="match status" value="1"/>
</dbReference>